<dbReference type="Gene3D" id="2.40.160.10">
    <property type="entry name" value="Porin"/>
    <property type="match status" value="1"/>
</dbReference>
<comment type="subcellular location">
    <subcellularLocation>
        <location evidence="1">Cell outer membrane</location>
        <topology evidence="1">Multi-pass membrane protein</topology>
    </subcellularLocation>
</comment>
<evidence type="ECO:0000256" key="7">
    <source>
        <dbReference type="ARBA" id="ARBA00023065"/>
    </source>
</evidence>
<keyword evidence="3" id="KW-0813">Transport</keyword>
<keyword evidence="5" id="KW-0812">Transmembrane</keyword>
<sequence>MKKSLLALALCSAAAGPACAQSNVTVYGLINIGLVYSKSDVAPTRWGVDPGGWWGSRLGFRGSEDLGNGVSVLYQLENGFSPDTGTAGQSGRIFGRQSWVGLKGDFGTVRFGRSWTPSYCLLTDVIDPFEDGMSGAAESFFGRNVYSVIDIRTQNAVFYAKQVGGLKGEVSYAFGETAGNMSANRQISGAFTYTVGGLKVAYGYQNNNDANGTGAAKLRFVGGNYDFGVAKLHVGLDRQHTDAVGLAPVDASDLLLGLTIPAGGGRILVSYNRLNDRSARNADTAQYALGYTYALSKRTALFTSISHIDPNHANRADWGIRHMF</sequence>
<dbReference type="RefSeq" id="WP_258815581.1">
    <property type="nucleotide sequence ID" value="NZ_JANUGW010000003.1"/>
</dbReference>
<gene>
    <name evidence="13" type="ORF">NX784_05080</name>
</gene>
<dbReference type="PANTHER" id="PTHR34501">
    <property type="entry name" value="PROTEIN YDDL-RELATED"/>
    <property type="match status" value="1"/>
</dbReference>
<dbReference type="InterPro" id="IPR023614">
    <property type="entry name" value="Porin_dom_sf"/>
</dbReference>
<evidence type="ECO:0000313" key="13">
    <source>
        <dbReference type="EMBL" id="MCS0580955.1"/>
    </source>
</evidence>
<evidence type="ECO:0000256" key="9">
    <source>
        <dbReference type="ARBA" id="ARBA00023136"/>
    </source>
</evidence>
<keyword evidence="4" id="KW-1134">Transmembrane beta strand</keyword>
<proteinExistence type="predicted"/>
<evidence type="ECO:0000259" key="12">
    <source>
        <dbReference type="Pfam" id="PF13609"/>
    </source>
</evidence>
<evidence type="ECO:0000256" key="8">
    <source>
        <dbReference type="ARBA" id="ARBA00023114"/>
    </source>
</evidence>
<evidence type="ECO:0000256" key="6">
    <source>
        <dbReference type="ARBA" id="ARBA00022729"/>
    </source>
</evidence>
<protein>
    <submittedName>
        <fullName evidence="13">Porin</fullName>
    </submittedName>
</protein>
<keyword evidence="8" id="KW-0626">Porin</keyword>
<dbReference type="InterPro" id="IPR002299">
    <property type="entry name" value="Porin_Neis"/>
</dbReference>
<dbReference type="CDD" id="cd00342">
    <property type="entry name" value="gram_neg_porins"/>
    <property type="match status" value="1"/>
</dbReference>
<dbReference type="PRINTS" id="PR00182">
    <property type="entry name" value="ECOLNEIPORIN"/>
</dbReference>
<dbReference type="InterPro" id="IPR033900">
    <property type="entry name" value="Gram_neg_porin_domain"/>
</dbReference>
<comment type="caution">
    <text evidence="13">The sequence shown here is derived from an EMBL/GenBank/DDBJ whole genome shotgun (WGS) entry which is preliminary data.</text>
</comment>
<dbReference type="PRINTS" id="PR00184">
    <property type="entry name" value="NEISSPPORIN"/>
</dbReference>
<name>A0ABT1ZM42_9BURK</name>
<accession>A0ABT1ZM42</accession>
<feature type="domain" description="Porin" evidence="12">
    <location>
        <begin position="7"/>
        <end position="309"/>
    </location>
</feature>
<evidence type="ECO:0000256" key="3">
    <source>
        <dbReference type="ARBA" id="ARBA00022448"/>
    </source>
</evidence>
<organism evidence="13 14">
    <name type="scientific">Massilia pinisoli</name>
    <dbReference type="NCBI Taxonomy" id="1772194"/>
    <lineage>
        <taxon>Bacteria</taxon>
        <taxon>Pseudomonadati</taxon>
        <taxon>Pseudomonadota</taxon>
        <taxon>Betaproteobacteria</taxon>
        <taxon>Burkholderiales</taxon>
        <taxon>Oxalobacteraceae</taxon>
        <taxon>Telluria group</taxon>
        <taxon>Massilia</taxon>
    </lineage>
</organism>
<comment type="subunit">
    <text evidence="2">Homotrimer.</text>
</comment>
<evidence type="ECO:0000256" key="10">
    <source>
        <dbReference type="ARBA" id="ARBA00023237"/>
    </source>
</evidence>
<evidence type="ECO:0000256" key="4">
    <source>
        <dbReference type="ARBA" id="ARBA00022452"/>
    </source>
</evidence>
<dbReference type="PANTHER" id="PTHR34501:SF9">
    <property type="entry name" value="MAJOR OUTER MEMBRANE PROTEIN P.IA"/>
    <property type="match status" value="1"/>
</dbReference>
<evidence type="ECO:0000256" key="1">
    <source>
        <dbReference type="ARBA" id="ARBA00004571"/>
    </source>
</evidence>
<evidence type="ECO:0000313" key="14">
    <source>
        <dbReference type="Proteomes" id="UP001204151"/>
    </source>
</evidence>
<dbReference type="Proteomes" id="UP001204151">
    <property type="component" value="Unassembled WGS sequence"/>
</dbReference>
<evidence type="ECO:0000256" key="5">
    <source>
        <dbReference type="ARBA" id="ARBA00022692"/>
    </source>
</evidence>
<feature type="chain" id="PRO_5046153494" evidence="11">
    <location>
        <begin position="21"/>
        <end position="324"/>
    </location>
</feature>
<feature type="signal peptide" evidence="11">
    <location>
        <begin position="1"/>
        <end position="20"/>
    </location>
</feature>
<evidence type="ECO:0000256" key="2">
    <source>
        <dbReference type="ARBA" id="ARBA00011233"/>
    </source>
</evidence>
<dbReference type="InterPro" id="IPR050298">
    <property type="entry name" value="Gram-neg_bact_OMP"/>
</dbReference>
<keyword evidence="10" id="KW-0998">Cell outer membrane</keyword>
<keyword evidence="14" id="KW-1185">Reference proteome</keyword>
<dbReference type="Pfam" id="PF13609">
    <property type="entry name" value="Porin_4"/>
    <property type="match status" value="1"/>
</dbReference>
<dbReference type="EMBL" id="JANUGW010000003">
    <property type="protein sequence ID" value="MCS0580955.1"/>
    <property type="molecule type" value="Genomic_DNA"/>
</dbReference>
<evidence type="ECO:0000256" key="11">
    <source>
        <dbReference type="SAM" id="SignalP"/>
    </source>
</evidence>
<keyword evidence="7" id="KW-0406">Ion transport</keyword>
<dbReference type="SUPFAM" id="SSF56935">
    <property type="entry name" value="Porins"/>
    <property type="match status" value="1"/>
</dbReference>
<dbReference type="InterPro" id="IPR001702">
    <property type="entry name" value="Porin_Gram-ve"/>
</dbReference>
<keyword evidence="6 11" id="KW-0732">Signal</keyword>
<keyword evidence="9" id="KW-0472">Membrane</keyword>
<reference evidence="13 14" key="1">
    <citation type="submission" date="2022-08" db="EMBL/GenBank/DDBJ databases">
        <title>Reclassification of Massilia species as members of the genera Telluria, Duganella, Pseudoduganella, Mokoshia gen. nov. and Zemynaea gen. nov. using orthogonal and non-orthogonal genome-based approaches.</title>
        <authorList>
            <person name="Bowman J.P."/>
        </authorList>
    </citation>
    <scope>NUCLEOTIDE SEQUENCE [LARGE SCALE GENOMIC DNA]</scope>
    <source>
        <strain evidence="13 14">JCM 31316</strain>
    </source>
</reference>